<reference evidence="2" key="1">
    <citation type="submission" date="2019-09" db="EMBL/GenBank/DDBJ databases">
        <authorList>
            <consortium name="PulseNet: The National Subtyping Network for Foodborne Disease Surveillance"/>
            <person name="Tarr C.L."/>
            <person name="Trees E."/>
            <person name="Katz L.S."/>
            <person name="Carleton-Romer H.A."/>
            <person name="Stroika S."/>
            <person name="Kucerova Z."/>
            <person name="Roache K.F."/>
            <person name="Sabol A.L."/>
            <person name="Besser J."/>
            <person name="Gerner-Smidt P."/>
        </authorList>
    </citation>
    <scope>NUCLEOTIDE SEQUENCE</scope>
    <source>
        <strain evidence="2">PNUSAS096969</strain>
    </source>
</reference>
<proteinExistence type="predicted"/>
<feature type="non-terminal residue" evidence="2">
    <location>
        <position position="37"/>
    </location>
</feature>
<dbReference type="EMBL" id="AAKHQU010000378">
    <property type="protein sequence ID" value="ECR8762978.1"/>
    <property type="molecule type" value="Genomic_DNA"/>
</dbReference>
<organism evidence="2">
    <name type="scientific">Salmonella enterica</name>
    <name type="common">Salmonella choleraesuis</name>
    <dbReference type="NCBI Taxonomy" id="28901"/>
    <lineage>
        <taxon>Bacteria</taxon>
        <taxon>Pseudomonadati</taxon>
        <taxon>Pseudomonadota</taxon>
        <taxon>Gammaproteobacteria</taxon>
        <taxon>Enterobacterales</taxon>
        <taxon>Enterobacteriaceae</taxon>
        <taxon>Salmonella</taxon>
    </lineage>
</organism>
<sequence>MSKGGGKGHTPYEAPDSLKSVQQLSIIDALSEGPVQG</sequence>
<accession>A0A5Z3YPX1</accession>
<name>A0A5Z3YPX1_SALER</name>
<feature type="region of interest" description="Disordered" evidence="1">
    <location>
        <begin position="1"/>
        <end position="37"/>
    </location>
</feature>
<gene>
    <name evidence="2" type="ORF">F2E73_22920</name>
</gene>
<evidence type="ECO:0000256" key="1">
    <source>
        <dbReference type="SAM" id="MobiDB-lite"/>
    </source>
</evidence>
<comment type="caution">
    <text evidence="2">The sequence shown here is derived from an EMBL/GenBank/DDBJ whole genome shotgun (WGS) entry which is preliminary data.</text>
</comment>
<evidence type="ECO:0000313" key="2">
    <source>
        <dbReference type="EMBL" id="ECR8762978.1"/>
    </source>
</evidence>
<dbReference type="AlphaFoldDB" id="A0A5Z3YPX1"/>
<protein>
    <submittedName>
        <fullName evidence="2">Host specificity protein J</fullName>
    </submittedName>
</protein>